<name>A0ABT1QKV5_9GAMM</name>
<comment type="function">
    <text evidence="7">Involved in the gluconeogenesis. Catalyzes stereospecifically the conversion of dihydroxyacetone phosphate (DHAP) to D-glyceraldehyde-3-phosphate (G3P).</text>
</comment>
<keyword evidence="5 7" id="KW-0324">Glycolysis</keyword>
<evidence type="ECO:0000256" key="1">
    <source>
        <dbReference type="ARBA" id="ARBA00004939"/>
    </source>
</evidence>
<dbReference type="InterPro" id="IPR013785">
    <property type="entry name" value="Aldolase_TIM"/>
</dbReference>
<evidence type="ECO:0000256" key="7">
    <source>
        <dbReference type="HAMAP-Rule" id="MF_00147"/>
    </source>
</evidence>
<dbReference type="Pfam" id="PF00121">
    <property type="entry name" value="TIM"/>
    <property type="match status" value="1"/>
</dbReference>
<dbReference type="HAMAP" id="MF_00147_B">
    <property type="entry name" value="TIM_B"/>
    <property type="match status" value="1"/>
</dbReference>
<reference evidence="9" key="1">
    <citation type="submission" date="2022-07" db="EMBL/GenBank/DDBJ databases">
        <title>Tahibacter sp., a new gammaproteobacterium isolated from the silt sample collected at pig farm.</title>
        <authorList>
            <person name="Chen H."/>
        </authorList>
    </citation>
    <scope>NUCLEOTIDE SEQUENCE</scope>
    <source>
        <strain evidence="9">P2K</strain>
    </source>
</reference>
<dbReference type="InterPro" id="IPR035990">
    <property type="entry name" value="TIM_sf"/>
</dbReference>
<feature type="active site" description="Electrophile" evidence="7">
    <location>
        <position position="93"/>
    </location>
</feature>
<organism evidence="9 10">
    <name type="scientific">Tahibacter harae</name>
    <dbReference type="NCBI Taxonomy" id="2963937"/>
    <lineage>
        <taxon>Bacteria</taxon>
        <taxon>Pseudomonadati</taxon>
        <taxon>Pseudomonadota</taxon>
        <taxon>Gammaproteobacteria</taxon>
        <taxon>Lysobacterales</taxon>
        <taxon>Rhodanobacteraceae</taxon>
        <taxon>Tahibacter</taxon>
    </lineage>
</organism>
<comment type="pathway">
    <text evidence="7 8">Carbohydrate biosynthesis; gluconeogenesis.</text>
</comment>
<keyword evidence="3 7" id="KW-0312">Gluconeogenesis</keyword>
<evidence type="ECO:0000256" key="4">
    <source>
        <dbReference type="ARBA" id="ARBA00022490"/>
    </source>
</evidence>
<dbReference type="EMBL" id="JANFQO010000001">
    <property type="protein sequence ID" value="MCQ4163165.1"/>
    <property type="molecule type" value="Genomic_DNA"/>
</dbReference>
<dbReference type="PROSITE" id="PS00171">
    <property type="entry name" value="TIM_1"/>
    <property type="match status" value="1"/>
</dbReference>
<dbReference type="PANTHER" id="PTHR21139">
    <property type="entry name" value="TRIOSEPHOSPHATE ISOMERASE"/>
    <property type="match status" value="1"/>
</dbReference>
<evidence type="ECO:0000256" key="3">
    <source>
        <dbReference type="ARBA" id="ARBA00022432"/>
    </source>
</evidence>
<accession>A0ABT1QKV5</accession>
<keyword evidence="10" id="KW-1185">Reference proteome</keyword>
<dbReference type="SUPFAM" id="SSF51351">
    <property type="entry name" value="Triosephosphate isomerase (TIM)"/>
    <property type="match status" value="1"/>
</dbReference>
<evidence type="ECO:0000256" key="2">
    <source>
        <dbReference type="ARBA" id="ARBA00007422"/>
    </source>
</evidence>
<comment type="similarity">
    <text evidence="2 7 8">Belongs to the triosephosphate isomerase family.</text>
</comment>
<dbReference type="InterPro" id="IPR020861">
    <property type="entry name" value="Triosephosphate_isomerase_AS"/>
</dbReference>
<evidence type="ECO:0000256" key="8">
    <source>
        <dbReference type="RuleBase" id="RU363013"/>
    </source>
</evidence>
<sequence length="248" mass="25642">MRRKLVAGNWKMHGSAASAAELVRAILAQLPQQVEVAVFPPAIQVAALAAAHAGQGIGFGVQDVSAHEQGAYTGEIAAAMAADAGCTHTLVGHSERRQYHAESNEIVAAKFARAQAAGLVPVLCVGETLEQREAGETETVVAAQVQAVLQRSGIGAFSRAVVAYEPVWAIGTGRTASAAQAQEVHAFIRSQLREHDATIADSLRILYGGSVKPANAAELFAQADVDGGLIGGASLVAADFLKICEAAR</sequence>
<feature type="binding site" evidence="7">
    <location>
        <begin position="9"/>
        <end position="11"/>
    </location>
    <ligand>
        <name>substrate</name>
    </ligand>
</feature>
<keyword evidence="6 7" id="KW-0413">Isomerase</keyword>
<dbReference type="NCBIfam" id="TIGR00419">
    <property type="entry name" value="tim"/>
    <property type="match status" value="1"/>
</dbReference>
<evidence type="ECO:0000313" key="9">
    <source>
        <dbReference type="EMBL" id="MCQ4163165.1"/>
    </source>
</evidence>
<evidence type="ECO:0000313" key="10">
    <source>
        <dbReference type="Proteomes" id="UP001165498"/>
    </source>
</evidence>
<comment type="caution">
    <text evidence="9">The sequence shown here is derived from an EMBL/GenBank/DDBJ whole genome shotgun (WGS) entry which is preliminary data.</text>
</comment>
<protein>
    <recommendedName>
        <fullName evidence="7 8">Triosephosphate isomerase</fullName>
        <shortName evidence="7">TIM</shortName>
        <shortName evidence="7">TPI</shortName>
        <ecNumber evidence="7 8">5.3.1.1</ecNumber>
    </recommendedName>
    <alternativeName>
        <fullName evidence="7">Triose-phosphate isomerase</fullName>
    </alternativeName>
</protein>
<feature type="binding site" evidence="7">
    <location>
        <begin position="231"/>
        <end position="232"/>
    </location>
    <ligand>
        <name>substrate</name>
    </ligand>
</feature>
<feature type="active site" description="Proton acceptor" evidence="7">
    <location>
        <position position="165"/>
    </location>
</feature>
<feature type="binding site" evidence="7">
    <location>
        <position position="210"/>
    </location>
    <ligand>
        <name>substrate</name>
    </ligand>
</feature>
<dbReference type="CDD" id="cd00311">
    <property type="entry name" value="TIM"/>
    <property type="match status" value="1"/>
</dbReference>
<evidence type="ECO:0000256" key="5">
    <source>
        <dbReference type="ARBA" id="ARBA00023152"/>
    </source>
</evidence>
<comment type="pathway">
    <text evidence="1">Carbohydrate metabolism; erythritol degradation.</text>
</comment>
<dbReference type="EC" id="5.3.1.1" evidence="7 8"/>
<dbReference type="Proteomes" id="UP001165498">
    <property type="component" value="Unassembled WGS sequence"/>
</dbReference>
<feature type="binding site" evidence="7">
    <location>
        <position position="171"/>
    </location>
    <ligand>
        <name>substrate</name>
    </ligand>
</feature>
<dbReference type="Gene3D" id="3.20.20.70">
    <property type="entry name" value="Aldolase class I"/>
    <property type="match status" value="1"/>
</dbReference>
<dbReference type="InterPro" id="IPR022896">
    <property type="entry name" value="TrioseP_Isoase_bac/euk"/>
</dbReference>
<dbReference type="InterPro" id="IPR000652">
    <property type="entry name" value="Triosephosphate_isomerase"/>
</dbReference>
<dbReference type="GO" id="GO:0004807">
    <property type="term" value="F:triose-phosphate isomerase activity"/>
    <property type="evidence" value="ECO:0007669"/>
    <property type="project" value="UniProtKB-EC"/>
</dbReference>
<gene>
    <name evidence="7 9" type="primary">tpiA</name>
    <name evidence="9" type="ORF">NM961_00385</name>
</gene>
<dbReference type="PANTHER" id="PTHR21139:SF42">
    <property type="entry name" value="TRIOSEPHOSPHATE ISOMERASE"/>
    <property type="match status" value="1"/>
</dbReference>
<comment type="pathway">
    <text evidence="7 8">Carbohydrate degradation; glycolysis; D-glyceraldehyde 3-phosphate from glycerone phosphate: step 1/1.</text>
</comment>
<evidence type="ECO:0000256" key="6">
    <source>
        <dbReference type="ARBA" id="ARBA00023235"/>
    </source>
</evidence>
<proteinExistence type="inferred from homology"/>
<dbReference type="PROSITE" id="PS51440">
    <property type="entry name" value="TIM_2"/>
    <property type="match status" value="1"/>
</dbReference>
<keyword evidence="4 7" id="KW-0963">Cytoplasm</keyword>
<comment type="catalytic activity">
    <reaction evidence="7 8">
        <text>D-glyceraldehyde 3-phosphate = dihydroxyacetone phosphate</text>
        <dbReference type="Rhea" id="RHEA:18585"/>
        <dbReference type="ChEBI" id="CHEBI:57642"/>
        <dbReference type="ChEBI" id="CHEBI:59776"/>
        <dbReference type="EC" id="5.3.1.1"/>
    </reaction>
</comment>
<comment type="subunit">
    <text evidence="7 8">Homodimer.</text>
</comment>
<dbReference type="RefSeq" id="WP_255910178.1">
    <property type="nucleotide sequence ID" value="NZ_JANFQO010000001.1"/>
</dbReference>
<comment type="subcellular location">
    <subcellularLocation>
        <location evidence="7 8">Cytoplasm</location>
    </subcellularLocation>
</comment>